<dbReference type="PANTHER" id="PTHR13166:SF7">
    <property type="entry name" value="LYR MOTIF-CONTAINING PROTEIN 4"/>
    <property type="match status" value="1"/>
</dbReference>
<evidence type="ECO:0000313" key="4">
    <source>
        <dbReference type="Proteomes" id="UP001497497"/>
    </source>
</evidence>
<gene>
    <name evidence="3" type="ORF">GSLYS_00002224001</name>
</gene>
<feature type="domain" description="Complex 1 LYR protein" evidence="2">
    <location>
        <begin position="8"/>
        <end position="65"/>
    </location>
</feature>
<evidence type="ECO:0000256" key="1">
    <source>
        <dbReference type="ARBA" id="ARBA00009508"/>
    </source>
</evidence>
<organism evidence="3 4">
    <name type="scientific">Lymnaea stagnalis</name>
    <name type="common">Great pond snail</name>
    <name type="synonym">Helix stagnalis</name>
    <dbReference type="NCBI Taxonomy" id="6523"/>
    <lineage>
        <taxon>Eukaryota</taxon>
        <taxon>Metazoa</taxon>
        <taxon>Spiralia</taxon>
        <taxon>Lophotrochozoa</taxon>
        <taxon>Mollusca</taxon>
        <taxon>Gastropoda</taxon>
        <taxon>Heterobranchia</taxon>
        <taxon>Euthyneura</taxon>
        <taxon>Panpulmonata</taxon>
        <taxon>Hygrophila</taxon>
        <taxon>Lymnaeoidea</taxon>
        <taxon>Lymnaeidae</taxon>
        <taxon>Lymnaea</taxon>
    </lineage>
</organism>
<evidence type="ECO:0000259" key="2">
    <source>
        <dbReference type="Pfam" id="PF05347"/>
    </source>
</evidence>
<dbReference type="GO" id="GO:1990221">
    <property type="term" value="C:L-cysteine desulfurase complex"/>
    <property type="evidence" value="ECO:0007669"/>
    <property type="project" value="TreeGrafter"/>
</dbReference>
<dbReference type="InterPro" id="IPR045297">
    <property type="entry name" value="Complex1_LYR_LYRM4"/>
</dbReference>
<dbReference type="Proteomes" id="UP001497497">
    <property type="component" value="Unassembled WGS sequence"/>
</dbReference>
<evidence type="ECO:0000313" key="3">
    <source>
        <dbReference type="EMBL" id="CAL1528054.1"/>
    </source>
</evidence>
<reference evidence="3 4" key="1">
    <citation type="submission" date="2024-04" db="EMBL/GenBank/DDBJ databases">
        <authorList>
            <consortium name="Genoscope - CEA"/>
            <person name="William W."/>
        </authorList>
    </citation>
    <scope>NUCLEOTIDE SEQUENCE [LARGE SCALE GENOMIC DNA]</scope>
</reference>
<name>A0AAV2H6E1_LYMST</name>
<dbReference type="AlphaFoldDB" id="A0AAV2H6E1"/>
<dbReference type="InterPro" id="IPR051522">
    <property type="entry name" value="ISC_assembly_LYR"/>
</dbReference>
<keyword evidence="4" id="KW-1185">Reference proteome</keyword>
<dbReference type="CDD" id="cd20264">
    <property type="entry name" value="Complex1_LYR_LYRM4"/>
    <property type="match status" value="1"/>
</dbReference>
<dbReference type="Pfam" id="PF05347">
    <property type="entry name" value="Complex1_LYR"/>
    <property type="match status" value="1"/>
</dbReference>
<dbReference type="EMBL" id="CAXITT010000026">
    <property type="protein sequence ID" value="CAL1528054.1"/>
    <property type="molecule type" value="Genomic_DNA"/>
</dbReference>
<accession>A0AAV2H6E1</accession>
<comment type="similarity">
    <text evidence="1">Belongs to the complex I LYR family.</text>
</comment>
<proteinExistence type="inferred from homology"/>
<dbReference type="InterPro" id="IPR008011">
    <property type="entry name" value="Complex1_LYR_dom"/>
</dbReference>
<dbReference type="GO" id="GO:0005739">
    <property type="term" value="C:mitochondrion"/>
    <property type="evidence" value="ECO:0007669"/>
    <property type="project" value="TreeGrafter"/>
</dbReference>
<protein>
    <recommendedName>
        <fullName evidence="2">Complex 1 LYR protein domain-containing protein</fullName>
    </recommendedName>
</protein>
<sequence>MAAPTKSKVLSLYKQLLKEGNKLTDYNFRMYAIRRTKDAFKGYKNLNDASEIQILIKKATENLEMLKRQALLSQLFGSNKLVIESQAGSK</sequence>
<comment type="caution">
    <text evidence="3">The sequence shown here is derived from an EMBL/GenBank/DDBJ whole genome shotgun (WGS) entry which is preliminary data.</text>
</comment>
<dbReference type="GO" id="GO:0016226">
    <property type="term" value="P:iron-sulfur cluster assembly"/>
    <property type="evidence" value="ECO:0007669"/>
    <property type="project" value="InterPro"/>
</dbReference>
<dbReference type="PANTHER" id="PTHR13166">
    <property type="entry name" value="PROTEIN C6ORF149"/>
    <property type="match status" value="1"/>
</dbReference>